<reference evidence="1" key="1">
    <citation type="journal article" date="2023" name="G3 (Bethesda)">
        <title>A reference genome for the long-term kleptoplast-retaining sea slug Elysia crispata morphotype clarki.</title>
        <authorList>
            <person name="Eastman K.E."/>
            <person name="Pendleton A.L."/>
            <person name="Shaikh M.A."/>
            <person name="Suttiyut T."/>
            <person name="Ogas R."/>
            <person name="Tomko P."/>
            <person name="Gavelis G."/>
            <person name="Widhalm J.R."/>
            <person name="Wisecaver J.H."/>
        </authorList>
    </citation>
    <scope>NUCLEOTIDE SEQUENCE</scope>
    <source>
        <strain evidence="1">ECLA1</strain>
    </source>
</reference>
<proteinExistence type="predicted"/>
<sequence>MGSEEKIEDQEQGEVGKMRLDFVSDILRNLLDLNRREEDVGKSFEMLEFNCNPKQSKKSCIKSKRQDLKRGGATERAGIRQEKQTRLSALSIGLFRHFLCQYLQSLYVISTSV</sequence>
<evidence type="ECO:0000313" key="2">
    <source>
        <dbReference type="Proteomes" id="UP001283361"/>
    </source>
</evidence>
<name>A0AAE1B0Z5_9GAST</name>
<gene>
    <name evidence="1" type="ORF">RRG08_055705</name>
</gene>
<keyword evidence="2" id="KW-1185">Reference proteome</keyword>
<protein>
    <submittedName>
        <fullName evidence="1">Uncharacterized protein</fullName>
    </submittedName>
</protein>
<accession>A0AAE1B0Z5</accession>
<dbReference type="Proteomes" id="UP001283361">
    <property type="component" value="Unassembled WGS sequence"/>
</dbReference>
<organism evidence="1 2">
    <name type="scientific">Elysia crispata</name>
    <name type="common">lettuce slug</name>
    <dbReference type="NCBI Taxonomy" id="231223"/>
    <lineage>
        <taxon>Eukaryota</taxon>
        <taxon>Metazoa</taxon>
        <taxon>Spiralia</taxon>
        <taxon>Lophotrochozoa</taxon>
        <taxon>Mollusca</taxon>
        <taxon>Gastropoda</taxon>
        <taxon>Heterobranchia</taxon>
        <taxon>Euthyneura</taxon>
        <taxon>Panpulmonata</taxon>
        <taxon>Sacoglossa</taxon>
        <taxon>Placobranchoidea</taxon>
        <taxon>Plakobranchidae</taxon>
        <taxon>Elysia</taxon>
    </lineage>
</organism>
<dbReference type="AlphaFoldDB" id="A0AAE1B0Z5"/>
<comment type="caution">
    <text evidence="1">The sequence shown here is derived from an EMBL/GenBank/DDBJ whole genome shotgun (WGS) entry which is preliminary data.</text>
</comment>
<evidence type="ECO:0000313" key="1">
    <source>
        <dbReference type="EMBL" id="KAK3796871.1"/>
    </source>
</evidence>
<dbReference type="EMBL" id="JAWDGP010000832">
    <property type="protein sequence ID" value="KAK3796871.1"/>
    <property type="molecule type" value="Genomic_DNA"/>
</dbReference>